<sequence>MPSCIYLCLKETSESSVTSALPLPLCCETISPLPAVPKRSLRTKEAGINIREAVQLNDELDHLRATLPKARFFISHGEWFRSKNTDLATLLSQLKDTTYNAEDLLREVDDQVLRQKIEDAHRTWAAQLMPETSSIVGAPQVFGRDTERDLVFEMLGVTIGREDKRDQVIELLGVPLAVQSTSAESKGKRAAAAAAGTGVASTNTAKRVKGNCNDNVSVLPIVGIGGVGKTTLAQLVYNDSRVKAHFVVRIWVCVSDFFDKRRIIKEIIQSISGTDKGSCSLSVLQEELVDQLKDEKFLLVLDDIWPNAIDEWETFYAPFKLGHKGSMIIATTRYPKSTEDAAEARLFDKQYLKDLDLFWEKDSMLEPRCNNLTCLDQFLSSNNLPSLKSMSLMNCDNLVSIPVHSFVGFVSLQDLKIYGVAPGKWCCPVHCYGCLLRIVDRSEWQLKLNLNNGMLDENAETNTYAQLLLGVTTRAGIQA</sequence>
<evidence type="ECO:0000313" key="2">
    <source>
        <dbReference type="EMBL" id="GJN10929.1"/>
    </source>
</evidence>
<dbReference type="PANTHER" id="PTHR36766:SF40">
    <property type="entry name" value="DISEASE RESISTANCE PROTEIN RGA3"/>
    <property type="match status" value="1"/>
</dbReference>
<dbReference type="Proteomes" id="UP001054889">
    <property type="component" value="Unassembled WGS sequence"/>
</dbReference>
<reference evidence="2" key="1">
    <citation type="journal article" date="2018" name="DNA Res.">
        <title>Multiple hybrid de novo genome assembly of finger millet, an orphan allotetraploid crop.</title>
        <authorList>
            <person name="Hatakeyama M."/>
            <person name="Aluri S."/>
            <person name="Balachadran M.T."/>
            <person name="Sivarajan S.R."/>
            <person name="Patrignani A."/>
            <person name="Gruter S."/>
            <person name="Poveda L."/>
            <person name="Shimizu-Inatsugi R."/>
            <person name="Baeten J."/>
            <person name="Francoijs K.J."/>
            <person name="Nataraja K.N."/>
            <person name="Reddy Y.A.N."/>
            <person name="Phadnis S."/>
            <person name="Ravikumar R.L."/>
            <person name="Schlapbach R."/>
            <person name="Sreeman S.M."/>
            <person name="Shimizu K.K."/>
        </authorList>
    </citation>
    <scope>NUCLEOTIDE SEQUENCE</scope>
</reference>
<accession>A0AAV5DJV9</accession>
<dbReference type="Pfam" id="PF00931">
    <property type="entry name" value="NB-ARC"/>
    <property type="match status" value="1"/>
</dbReference>
<dbReference type="AlphaFoldDB" id="A0AAV5DJV9"/>
<comment type="caution">
    <text evidence="2">The sequence shown here is derived from an EMBL/GenBank/DDBJ whole genome shotgun (WGS) entry which is preliminary data.</text>
</comment>
<dbReference type="EMBL" id="BQKI01000018">
    <property type="protein sequence ID" value="GJN10929.1"/>
    <property type="molecule type" value="Genomic_DNA"/>
</dbReference>
<proteinExistence type="predicted"/>
<dbReference type="InterPro" id="IPR027417">
    <property type="entry name" value="P-loop_NTPase"/>
</dbReference>
<gene>
    <name evidence="2" type="primary">ga29077</name>
    <name evidence="2" type="ORF">PR202_ga29077</name>
</gene>
<dbReference type="InterPro" id="IPR032675">
    <property type="entry name" value="LRR_dom_sf"/>
</dbReference>
<dbReference type="Gene3D" id="3.40.50.300">
    <property type="entry name" value="P-loop containing nucleotide triphosphate hydrolases"/>
    <property type="match status" value="1"/>
</dbReference>
<evidence type="ECO:0000259" key="1">
    <source>
        <dbReference type="Pfam" id="PF00931"/>
    </source>
</evidence>
<dbReference type="PANTHER" id="PTHR36766">
    <property type="entry name" value="PLANT BROAD-SPECTRUM MILDEW RESISTANCE PROTEIN RPW8"/>
    <property type="match status" value="1"/>
</dbReference>
<dbReference type="SUPFAM" id="SSF52540">
    <property type="entry name" value="P-loop containing nucleoside triphosphate hydrolases"/>
    <property type="match status" value="1"/>
</dbReference>
<dbReference type="GO" id="GO:0043531">
    <property type="term" value="F:ADP binding"/>
    <property type="evidence" value="ECO:0007669"/>
    <property type="project" value="InterPro"/>
</dbReference>
<dbReference type="Gene3D" id="3.80.10.10">
    <property type="entry name" value="Ribonuclease Inhibitor"/>
    <property type="match status" value="1"/>
</dbReference>
<dbReference type="InterPro" id="IPR002182">
    <property type="entry name" value="NB-ARC"/>
</dbReference>
<name>A0AAV5DJV9_ELECO</name>
<keyword evidence="3" id="KW-1185">Reference proteome</keyword>
<feature type="domain" description="NB-ARC" evidence="1">
    <location>
        <begin position="213"/>
        <end position="340"/>
    </location>
</feature>
<organism evidence="2 3">
    <name type="scientific">Eleusine coracana subsp. coracana</name>
    <dbReference type="NCBI Taxonomy" id="191504"/>
    <lineage>
        <taxon>Eukaryota</taxon>
        <taxon>Viridiplantae</taxon>
        <taxon>Streptophyta</taxon>
        <taxon>Embryophyta</taxon>
        <taxon>Tracheophyta</taxon>
        <taxon>Spermatophyta</taxon>
        <taxon>Magnoliopsida</taxon>
        <taxon>Liliopsida</taxon>
        <taxon>Poales</taxon>
        <taxon>Poaceae</taxon>
        <taxon>PACMAD clade</taxon>
        <taxon>Chloridoideae</taxon>
        <taxon>Cynodonteae</taxon>
        <taxon>Eleusininae</taxon>
        <taxon>Eleusine</taxon>
    </lineage>
</organism>
<protein>
    <recommendedName>
        <fullName evidence="1">NB-ARC domain-containing protein</fullName>
    </recommendedName>
</protein>
<dbReference type="PRINTS" id="PR00364">
    <property type="entry name" value="DISEASERSIST"/>
</dbReference>
<evidence type="ECO:0000313" key="3">
    <source>
        <dbReference type="Proteomes" id="UP001054889"/>
    </source>
</evidence>
<reference evidence="2" key="2">
    <citation type="submission" date="2021-12" db="EMBL/GenBank/DDBJ databases">
        <title>Resequencing data analysis of finger millet.</title>
        <authorList>
            <person name="Hatakeyama M."/>
            <person name="Aluri S."/>
            <person name="Balachadran M.T."/>
            <person name="Sivarajan S.R."/>
            <person name="Poveda L."/>
            <person name="Shimizu-Inatsugi R."/>
            <person name="Schlapbach R."/>
            <person name="Sreeman S.M."/>
            <person name="Shimizu K.K."/>
        </authorList>
    </citation>
    <scope>NUCLEOTIDE SEQUENCE</scope>
</reference>